<feature type="transmembrane region" description="Helical" evidence="7">
    <location>
        <begin position="101"/>
        <end position="125"/>
    </location>
</feature>
<dbReference type="InterPro" id="IPR002751">
    <property type="entry name" value="CbiM/NikMN"/>
</dbReference>
<evidence type="ECO:0000256" key="3">
    <source>
        <dbReference type="ARBA" id="ARBA00022475"/>
    </source>
</evidence>
<protein>
    <submittedName>
        <fullName evidence="8">Cobalt/nickel transport system permease protein</fullName>
    </submittedName>
</protein>
<accession>A0A7W3XTW4</accession>
<dbReference type="EMBL" id="JACJIP010000040">
    <property type="protein sequence ID" value="MBA9087994.1"/>
    <property type="molecule type" value="Genomic_DNA"/>
</dbReference>
<dbReference type="AlphaFoldDB" id="A0A7W3XTW4"/>
<gene>
    <name evidence="8" type="ORF">FHR92_004487</name>
</gene>
<dbReference type="PANTHER" id="PTHR34229:SF1">
    <property type="entry name" value="METAL TRANSPORT PROTEIN HI_1621-RELATED"/>
    <property type="match status" value="1"/>
</dbReference>
<keyword evidence="5 7" id="KW-1133">Transmembrane helix</keyword>
<feature type="transmembrane region" description="Helical" evidence="7">
    <location>
        <begin position="176"/>
        <end position="195"/>
    </location>
</feature>
<dbReference type="Pfam" id="PF01891">
    <property type="entry name" value="CbiM"/>
    <property type="match status" value="1"/>
</dbReference>
<dbReference type="GO" id="GO:0000041">
    <property type="term" value="P:transition metal ion transport"/>
    <property type="evidence" value="ECO:0007669"/>
    <property type="project" value="InterPro"/>
</dbReference>
<keyword evidence="2" id="KW-0813">Transport</keyword>
<dbReference type="RefSeq" id="WP_182539291.1">
    <property type="nucleotide sequence ID" value="NZ_JACJIP010000040.1"/>
</dbReference>
<keyword evidence="3" id="KW-1003">Cell membrane</keyword>
<dbReference type="Proteomes" id="UP000567067">
    <property type="component" value="Unassembled WGS sequence"/>
</dbReference>
<comment type="subcellular location">
    <subcellularLocation>
        <location evidence="1">Cell membrane</location>
        <topology evidence="1">Multi-pass membrane protein</topology>
    </subcellularLocation>
</comment>
<evidence type="ECO:0000313" key="8">
    <source>
        <dbReference type="EMBL" id="MBA9087994.1"/>
    </source>
</evidence>
<comment type="caution">
    <text evidence="8">The sequence shown here is derived from an EMBL/GenBank/DDBJ whole genome shotgun (WGS) entry which is preliminary data.</text>
</comment>
<feature type="transmembrane region" description="Helical" evidence="7">
    <location>
        <begin position="38"/>
        <end position="58"/>
    </location>
</feature>
<feature type="transmembrane region" description="Helical" evidence="7">
    <location>
        <begin position="70"/>
        <end position="95"/>
    </location>
</feature>
<feature type="transmembrane region" description="Helical" evidence="7">
    <location>
        <begin position="7"/>
        <end position="26"/>
    </location>
</feature>
<feature type="transmembrane region" description="Helical" evidence="7">
    <location>
        <begin position="137"/>
        <end position="160"/>
    </location>
</feature>
<evidence type="ECO:0000256" key="4">
    <source>
        <dbReference type="ARBA" id="ARBA00022692"/>
    </source>
</evidence>
<keyword evidence="4 7" id="KW-0812">Transmembrane</keyword>
<reference evidence="8 9" key="1">
    <citation type="submission" date="2020-08" db="EMBL/GenBank/DDBJ databases">
        <title>Genomic Encyclopedia of Type Strains, Phase III (KMG-III): the genomes of soil and plant-associated and newly described type strains.</title>
        <authorList>
            <person name="Whitman W."/>
        </authorList>
    </citation>
    <scope>NUCLEOTIDE SEQUENCE [LARGE SCALE GENOMIC DNA]</scope>
    <source>
        <strain evidence="8 9">CECT 8693</strain>
    </source>
</reference>
<proteinExistence type="predicted"/>
<evidence type="ECO:0000256" key="5">
    <source>
        <dbReference type="ARBA" id="ARBA00022989"/>
    </source>
</evidence>
<keyword evidence="6 7" id="KW-0472">Membrane</keyword>
<sequence>MHIPDGFLSPAVSTAALAIAITGVGAASWKFKGNRENFIKMGLVGGCIFAAQMLNFPIPGGTSGHFIGAALAAVVLGPSAAVLVMTAILVVQALLFHDGGLFALGANILSMGIVAPLAGASIMAIAKRILPGKSFAIALIPAGIISVLAAALVTAIYLAASGTIPLSTVVPAMLGWHLWIGLIEGGVTLAFIALADRQMLYSPTHSITVSGGE</sequence>
<evidence type="ECO:0000256" key="6">
    <source>
        <dbReference type="ARBA" id="ARBA00023136"/>
    </source>
</evidence>
<organism evidence="8 9">
    <name type="scientific">Fontibacillus solani</name>
    <dbReference type="NCBI Taxonomy" id="1572857"/>
    <lineage>
        <taxon>Bacteria</taxon>
        <taxon>Bacillati</taxon>
        <taxon>Bacillota</taxon>
        <taxon>Bacilli</taxon>
        <taxon>Bacillales</taxon>
        <taxon>Paenibacillaceae</taxon>
        <taxon>Fontibacillus</taxon>
    </lineage>
</organism>
<evidence type="ECO:0000313" key="9">
    <source>
        <dbReference type="Proteomes" id="UP000567067"/>
    </source>
</evidence>
<evidence type="ECO:0000256" key="7">
    <source>
        <dbReference type="SAM" id="Phobius"/>
    </source>
</evidence>
<name>A0A7W3XTW4_9BACL</name>
<dbReference type="PANTHER" id="PTHR34229">
    <property type="entry name" value="METAL TRANSPORT PROTEIN HI_1621-RELATED"/>
    <property type="match status" value="1"/>
</dbReference>
<keyword evidence="9" id="KW-1185">Reference proteome</keyword>
<evidence type="ECO:0000256" key="1">
    <source>
        <dbReference type="ARBA" id="ARBA00004651"/>
    </source>
</evidence>
<dbReference type="GO" id="GO:0005886">
    <property type="term" value="C:plasma membrane"/>
    <property type="evidence" value="ECO:0007669"/>
    <property type="project" value="UniProtKB-SubCell"/>
</dbReference>
<evidence type="ECO:0000256" key="2">
    <source>
        <dbReference type="ARBA" id="ARBA00022448"/>
    </source>
</evidence>
<dbReference type="Gene3D" id="1.10.1760.20">
    <property type="match status" value="1"/>
</dbReference>